<organism evidence="2 3">
    <name type="scientific">Pleuronectes platessa</name>
    <name type="common">European plaice</name>
    <dbReference type="NCBI Taxonomy" id="8262"/>
    <lineage>
        <taxon>Eukaryota</taxon>
        <taxon>Metazoa</taxon>
        <taxon>Chordata</taxon>
        <taxon>Craniata</taxon>
        <taxon>Vertebrata</taxon>
        <taxon>Euteleostomi</taxon>
        <taxon>Actinopterygii</taxon>
        <taxon>Neopterygii</taxon>
        <taxon>Teleostei</taxon>
        <taxon>Neoteleostei</taxon>
        <taxon>Acanthomorphata</taxon>
        <taxon>Carangaria</taxon>
        <taxon>Pleuronectiformes</taxon>
        <taxon>Pleuronectoidei</taxon>
        <taxon>Pleuronectidae</taxon>
        <taxon>Pleuronectes</taxon>
    </lineage>
</organism>
<evidence type="ECO:0000313" key="3">
    <source>
        <dbReference type="Proteomes" id="UP001153269"/>
    </source>
</evidence>
<comment type="caution">
    <text evidence="2">The sequence shown here is derived from an EMBL/GenBank/DDBJ whole genome shotgun (WGS) entry which is preliminary data.</text>
</comment>
<feature type="region of interest" description="Disordered" evidence="1">
    <location>
        <begin position="59"/>
        <end position="78"/>
    </location>
</feature>
<keyword evidence="3" id="KW-1185">Reference proteome</keyword>
<gene>
    <name evidence="2" type="ORF">PLEPLA_LOCUS42477</name>
</gene>
<reference evidence="2" key="1">
    <citation type="submission" date="2020-03" db="EMBL/GenBank/DDBJ databases">
        <authorList>
            <person name="Weist P."/>
        </authorList>
    </citation>
    <scope>NUCLEOTIDE SEQUENCE</scope>
</reference>
<dbReference type="Proteomes" id="UP001153269">
    <property type="component" value="Unassembled WGS sequence"/>
</dbReference>
<evidence type="ECO:0000313" key="2">
    <source>
        <dbReference type="EMBL" id="CAB1454710.1"/>
    </source>
</evidence>
<evidence type="ECO:0000256" key="1">
    <source>
        <dbReference type="SAM" id="MobiDB-lite"/>
    </source>
</evidence>
<proteinExistence type="predicted"/>
<sequence>MKEFPIQVMDGWPCISDSLRWADGCPLYLMGQYTALQVGPHALNLAGGQAASMRIAKDIRRNRHPDGGDASEGKSKTEEYIQQMHGLLWL</sequence>
<dbReference type="PANTHER" id="PTHR38663">
    <property type="match status" value="1"/>
</dbReference>
<dbReference type="EMBL" id="CADEAL010004224">
    <property type="protein sequence ID" value="CAB1454710.1"/>
    <property type="molecule type" value="Genomic_DNA"/>
</dbReference>
<dbReference type="PANTHER" id="PTHR38663:SF1">
    <property type="entry name" value="L-ORNITHINE N(5)-MONOOXYGENASE"/>
    <property type="match status" value="1"/>
</dbReference>
<name>A0A9N7Z845_PLEPL</name>
<protein>
    <submittedName>
        <fullName evidence="2">Uncharacterized protein</fullName>
    </submittedName>
</protein>
<accession>A0A9N7Z845</accession>
<dbReference type="AlphaFoldDB" id="A0A9N7Z845"/>